<comment type="caution">
    <text evidence="1">The sequence shown here is derived from an EMBL/GenBank/DDBJ whole genome shotgun (WGS) entry which is preliminary data.</text>
</comment>
<gene>
    <name evidence="1" type="ORF">TorRG33x02_276660</name>
</gene>
<evidence type="ECO:0000313" key="1">
    <source>
        <dbReference type="EMBL" id="PON63251.1"/>
    </source>
</evidence>
<sequence>MRRDLSHDWSSGQWPRLVSINTHCHYAYDYDYHYGPLTNPRRKKGVPLTWTTLPSIPIPNPTHTRLTLIPHATCSLDLPRQSPFCTEDFKFTKIPSAKRI</sequence>
<organism evidence="1 2">
    <name type="scientific">Trema orientale</name>
    <name type="common">Charcoal tree</name>
    <name type="synonym">Celtis orientalis</name>
    <dbReference type="NCBI Taxonomy" id="63057"/>
    <lineage>
        <taxon>Eukaryota</taxon>
        <taxon>Viridiplantae</taxon>
        <taxon>Streptophyta</taxon>
        <taxon>Embryophyta</taxon>
        <taxon>Tracheophyta</taxon>
        <taxon>Spermatophyta</taxon>
        <taxon>Magnoliopsida</taxon>
        <taxon>eudicotyledons</taxon>
        <taxon>Gunneridae</taxon>
        <taxon>Pentapetalae</taxon>
        <taxon>rosids</taxon>
        <taxon>fabids</taxon>
        <taxon>Rosales</taxon>
        <taxon>Cannabaceae</taxon>
        <taxon>Trema</taxon>
    </lineage>
</organism>
<dbReference type="OrthoDB" id="10448947at2759"/>
<reference evidence="2" key="1">
    <citation type="submission" date="2016-06" db="EMBL/GenBank/DDBJ databases">
        <title>Parallel loss of symbiosis genes in relatives of nitrogen-fixing non-legume Parasponia.</title>
        <authorList>
            <person name="Van Velzen R."/>
            <person name="Holmer R."/>
            <person name="Bu F."/>
            <person name="Rutten L."/>
            <person name="Van Zeijl A."/>
            <person name="Liu W."/>
            <person name="Santuari L."/>
            <person name="Cao Q."/>
            <person name="Sharma T."/>
            <person name="Shen D."/>
            <person name="Roswanjaya Y."/>
            <person name="Wardhani T."/>
            <person name="Kalhor M.S."/>
            <person name="Jansen J."/>
            <person name="Van den Hoogen J."/>
            <person name="Gungor B."/>
            <person name="Hartog M."/>
            <person name="Hontelez J."/>
            <person name="Verver J."/>
            <person name="Yang W.-C."/>
            <person name="Schijlen E."/>
            <person name="Repin R."/>
            <person name="Schilthuizen M."/>
            <person name="Schranz E."/>
            <person name="Heidstra R."/>
            <person name="Miyata K."/>
            <person name="Fedorova E."/>
            <person name="Kohlen W."/>
            <person name="Bisseling T."/>
            <person name="Smit S."/>
            <person name="Geurts R."/>
        </authorList>
    </citation>
    <scope>NUCLEOTIDE SEQUENCE [LARGE SCALE GENOMIC DNA]</scope>
    <source>
        <strain evidence="2">cv. RG33-2</strain>
    </source>
</reference>
<dbReference type="AlphaFoldDB" id="A0A2P5CQE3"/>
<evidence type="ECO:0000313" key="2">
    <source>
        <dbReference type="Proteomes" id="UP000237000"/>
    </source>
</evidence>
<name>A0A2P5CQE3_TREOI</name>
<dbReference type="Proteomes" id="UP000237000">
    <property type="component" value="Unassembled WGS sequence"/>
</dbReference>
<proteinExistence type="predicted"/>
<accession>A0A2P5CQE3</accession>
<dbReference type="InParanoid" id="A0A2P5CQE3"/>
<protein>
    <submittedName>
        <fullName evidence="1">Uncharacterized protein</fullName>
    </submittedName>
</protein>
<dbReference type="EMBL" id="JXTC01000339">
    <property type="protein sequence ID" value="PON63251.1"/>
    <property type="molecule type" value="Genomic_DNA"/>
</dbReference>
<keyword evidence="2" id="KW-1185">Reference proteome</keyword>